<dbReference type="EnsemblPlants" id="Bo1g071100.1">
    <property type="protein sequence ID" value="Bo1g071100.1"/>
    <property type="gene ID" value="Bo1g071100"/>
</dbReference>
<feature type="domain" description="Reverse transcriptase zinc-binding" evidence="2">
    <location>
        <begin position="83"/>
        <end position="155"/>
    </location>
</feature>
<dbReference type="eggNOG" id="KOG1075">
    <property type="taxonomic scope" value="Eukaryota"/>
</dbReference>
<reference evidence="3 4" key="1">
    <citation type="journal article" date="2014" name="Genome Biol.">
        <title>Transcriptome and methylome profiling reveals relics of genome dominance in the mesopolyploid Brassica oleracea.</title>
        <authorList>
            <person name="Parkin I.A."/>
            <person name="Koh C."/>
            <person name="Tang H."/>
            <person name="Robinson S.J."/>
            <person name="Kagale S."/>
            <person name="Clarke W.E."/>
            <person name="Town C.D."/>
            <person name="Nixon J."/>
            <person name="Krishnakumar V."/>
            <person name="Bidwell S.L."/>
            <person name="Denoeud F."/>
            <person name="Belcram H."/>
            <person name="Links M.G."/>
            <person name="Just J."/>
            <person name="Clarke C."/>
            <person name="Bender T."/>
            <person name="Huebert T."/>
            <person name="Mason A.S."/>
            <person name="Pires J.C."/>
            <person name="Barker G."/>
            <person name="Moore J."/>
            <person name="Walley P.G."/>
            <person name="Manoli S."/>
            <person name="Batley J."/>
            <person name="Edwards D."/>
            <person name="Nelson M.N."/>
            <person name="Wang X."/>
            <person name="Paterson A.H."/>
            <person name="King G."/>
            <person name="Bancroft I."/>
            <person name="Chalhoub B."/>
            <person name="Sharpe A.G."/>
        </authorList>
    </citation>
    <scope>NUCLEOTIDE SEQUENCE</scope>
    <source>
        <strain evidence="3 4">cv. TO1000</strain>
    </source>
</reference>
<feature type="region of interest" description="Disordered" evidence="1">
    <location>
        <begin position="70"/>
        <end position="90"/>
    </location>
</feature>
<dbReference type="InterPro" id="IPR026960">
    <property type="entry name" value="RVT-Znf"/>
</dbReference>
<name>A0A0D3A8X4_BRAOL</name>
<dbReference type="Gramene" id="Bo1g071100.1">
    <property type="protein sequence ID" value="Bo1g071100.1"/>
    <property type="gene ID" value="Bo1g071100"/>
</dbReference>
<evidence type="ECO:0000313" key="4">
    <source>
        <dbReference type="Proteomes" id="UP000032141"/>
    </source>
</evidence>
<dbReference type="AlphaFoldDB" id="A0A0D3A8X4"/>
<organism evidence="3 4">
    <name type="scientific">Brassica oleracea var. oleracea</name>
    <dbReference type="NCBI Taxonomy" id="109376"/>
    <lineage>
        <taxon>Eukaryota</taxon>
        <taxon>Viridiplantae</taxon>
        <taxon>Streptophyta</taxon>
        <taxon>Embryophyta</taxon>
        <taxon>Tracheophyta</taxon>
        <taxon>Spermatophyta</taxon>
        <taxon>Magnoliopsida</taxon>
        <taxon>eudicotyledons</taxon>
        <taxon>Gunneridae</taxon>
        <taxon>Pentapetalae</taxon>
        <taxon>rosids</taxon>
        <taxon>malvids</taxon>
        <taxon>Brassicales</taxon>
        <taxon>Brassicaceae</taxon>
        <taxon>Brassiceae</taxon>
        <taxon>Brassica</taxon>
    </lineage>
</organism>
<proteinExistence type="predicted"/>
<reference evidence="3" key="2">
    <citation type="submission" date="2015-03" db="UniProtKB">
        <authorList>
            <consortium name="EnsemblPlants"/>
        </authorList>
    </citation>
    <scope>IDENTIFICATION</scope>
</reference>
<protein>
    <recommendedName>
        <fullName evidence="2">Reverse transcriptase zinc-binding domain-containing protein</fullName>
    </recommendedName>
</protein>
<evidence type="ECO:0000259" key="2">
    <source>
        <dbReference type="Pfam" id="PF13966"/>
    </source>
</evidence>
<dbReference type="OMA" id="WWRNIAK"/>
<dbReference type="HOGENOM" id="CLU_995147_0_0_1"/>
<dbReference type="Proteomes" id="UP000032141">
    <property type="component" value="Chromosome C1"/>
</dbReference>
<feature type="compositionally biased region" description="Basic and acidic residues" evidence="1">
    <location>
        <begin position="70"/>
        <end position="88"/>
    </location>
</feature>
<dbReference type="Pfam" id="PF13966">
    <property type="entry name" value="zf-RVT"/>
    <property type="match status" value="1"/>
</dbReference>
<evidence type="ECO:0000313" key="3">
    <source>
        <dbReference type="EnsemblPlants" id="Bo1g071100.1"/>
    </source>
</evidence>
<evidence type="ECO:0000256" key="1">
    <source>
        <dbReference type="SAM" id="MobiDB-lite"/>
    </source>
</evidence>
<sequence>MPIKVAELDGKRVKMVPEDESFEYAYYKYKFDASDILGLKVEASSMSFNFVKLSKSDSAGIVRNVESMGKNEKEEEMIQRSEKSERKGTKSHVWKIKAPSKMKHFLWQVISGCVATAERLTYRPMSTDMICPRCAGPVESINHLLFECPQALQVWALSDYMSLPGYFPSTSIYQNMNFLFWFWERKEVAPLGPQFDTFPCWYIWKARNDKLFNGKDVSPIDTLQHASLEADCWRKANEKEEANEDHDDPLLQRLRQCPLGYPELPVKLMHHGSIMAASVA</sequence>
<accession>A0A0D3A8X4</accession>
<keyword evidence="4" id="KW-1185">Reference proteome</keyword>